<comment type="subcellular location">
    <subcellularLocation>
        <location evidence="1">Membrane</location>
        <topology evidence="1">Multi-pass membrane protein</topology>
    </subcellularLocation>
</comment>
<gene>
    <name evidence="7" type="ORF">ACFFJH_10870</name>
</gene>
<keyword evidence="2 5" id="KW-0812">Transmembrane</keyword>
<dbReference type="InterPro" id="IPR006977">
    <property type="entry name" value="Yip1_dom"/>
</dbReference>
<dbReference type="Proteomes" id="UP001589844">
    <property type="component" value="Unassembled WGS sequence"/>
</dbReference>
<evidence type="ECO:0000259" key="6">
    <source>
        <dbReference type="Pfam" id="PF04893"/>
    </source>
</evidence>
<keyword evidence="8" id="KW-1185">Reference proteome</keyword>
<protein>
    <submittedName>
        <fullName evidence="7">YIP1 family protein</fullName>
    </submittedName>
</protein>
<sequence>MATSKLSTLFQVFYEPKAAFTALKEKPAAWLPLALMMLGSLSVFYWYFSTVDFAWLLDHTLSSQADLKPEAREAMAKFMTRDTMMYSTLGGVLIGTPLIFAVFALYYFIASKVLGSNLGYGKWFHFTVWISVPTLLGLPLMAVQVATGHGQISMEDLNMLSLNYLTVHAPIGTPWASFLNNLSLPALWTMFVSFVGLRVWTERSTNACAFAAILPYAFFYGGWALKIVFSH</sequence>
<evidence type="ECO:0000313" key="7">
    <source>
        <dbReference type="EMBL" id="MFC0350309.1"/>
    </source>
</evidence>
<reference evidence="7 8" key="1">
    <citation type="submission" date="2024-09" db="EMBL/GenBank/DDBJ databases">
        <authorList>
            <person name="Sun Q."/>
            <person name="Mori K."/>
        </authorList>
    </citation>
    <scope>NUCLEOTIDE SEQUENCE [LARGE SCALE GENOMIC DNA]</scope>
    <source>
        <strain evidence="7 8">CCM 8677</strain>
    </source>
</reference>
<keyword evidence="3 5" id="KW-1133">Transmembrane helix</keyword>
<evidence type="ECO:0000256" key="3">
    <source>
        <dbReference type="ARBA" id="ARBA00022989"/>
    </source>
</evidence>
<evidence type="ECO:0000256" key="1">
    <source>
        <dbReference type="ARBA" id="ARBA00004141"/>
    </source>
</evidence>
<feature type="transmembrane region" description="Helical" evidence="5">
    <location>
        <begin position="123"/>
        <end position="145"/>
    </location>
</feature>
<name>A0ABV6IHI1_9BURK</name>
<feature type="transmembrane region" description="Helical" evidence="5">
    <location>
        <begin position="29"/>
        <end position="48"/>
    </location>
</feature>
<comment type="caution">
    <text evidence="7">The sequence shown here is derived from an EMBL/GenBank/DDBJ whole genome shotgun (WGS) entry which is preliminary data.</text>
</comment>
<dbReference type="EMBL" id="JBHLXJ010000012">
    <property type="protein sequence ID" value="MFC0350309.1"/>
    <property type="molecule type" value="Genomic_DNA"/>
</dbReference>
<accession>A0ABV6IHI1</accession>
<dbReference type="RefSeq" id="WP_390212475.1">
    <property type="nucleotide sequence ID" value="NZ_JBHLXJ010000012.1"/>
</dbReference>
<proteinExistence type="predicted"/>
<organism evidence="7 8">
    <name type="scientific">Undibacterium danionis</name>
    <dbReference type="NCBI Taxonomy" id="1812100"/>
    <lineage>
        <taxon>Bacteria</taxon>
        <taxon>Pseudomonadati</taxon>
        <taxon>Pseudomonadota</taxon>
        <taxon>Betaproteobacteria</taxon>
        <taxon>Burkholderiales</taxon>
        <taxon>Oxalobacteraceae</taxon>
        <taxon>Undibacterium</taxon>
    </lineage>
</organism>
<feature type="transmembrane region" description="Helical" evidence="5">
    <location>
        <begin position="85"/>
        <end position="108"/>
    </location>
</feature>
<evidence type="ECO:0000256" key="4">
    <source>
        <dbReference type="ARBA" id="ARBA00023136"/>
    </source>
</evidence>
<evidence type="ECO:0000256" key="5">
    <source>
        <dbReference type="SAM" id="Phobius"/>
    </source>
</evidence>
<evidence type="ECO:0000256" key="2">
    <source>
        <dbReference type="ARBA" id="ARBA00022692"/>
    </source>
</evidence>
<evidence type="ECO:0000313" key="8">
    <source>
        <dbReference type="Proteomes" id="UP001589844"/>
    </source>
</evidence>
<feature type="transmembrane region" description="Helical" evidence="5">
    <location>
        <begin position="182"/>
        <end position="200"/>
    </location>
</feature>
<feature type="transmembrane region" description="Helical" evidence="5">
    <location>
        <begin position="207"/>
        <end position="229"/>
    </location>
</feature>
<keyword evidence="4 5" id="KW-0472">Membrane</keyword>
<dbReference type="Pfam" id="PF04893">
    <property type="entry name" value="Yip1"/>
    <property type="match status" value="1"/>
</dbReference>
<feature type="domain" description="Yip1" evidence="6">
    <location>
        <begin position="10"/>
        <end position="224"/>
    </location>
</feature>